<comment type="caution">
    <text evidence="8">The sequence shown here is derived from an EMBL/GenBank/DDBJ whole genome shotgun (WGS) entry which is preliminary data.</text>
</comment>
<evidence type="ECO:0000256" key="2">
    <source>
        <dbReference type="ARBA" id="ARBA00010701"/>
    </source>
</evidence>
<sequence length="461" mass="50600">MISSAAVTETEAGRRIGNGTIKEALTMGQAGNTTREDCIWKMETESCNPSIMSFTMYTKNTSHSQGEVLAVLALVTGLFVFKETYIRKEPVDSEADVKKFVTTKMQNMIQLQAKTSTELREMQKSNERLEKELHGISSSSEVLCDENSTQQGHSCEGDDIRAVEVDMKSPAWLHSSYWNPSHETVVLVHGYGGTAEYLPTGILKNAYLKNGTYNVIVADWGPLAKLPCYVSAVHNFRLAAKCLGELLTFLRNSGVDTQKTTCVGHSLGAHVCGVAANYLNFRMHKIIGLDPARPLIPNAAKSKLDAGDADNVQILHTSSNYGDAKKSGHVDFYFNGGRVQPFCANATDQELCSHLRSACYMAESIFSHSVRFGTKCKRRNVMTEDDPKGILNRIGSAHFVPIGQLTPNGALGTYCISNVEAPFCPEENKSFGSPYCCKPSPTSTPPPLIGREEDFKMNNKR</sequence>
<dbReference type="GO" id="GO:0016298">
    <property type="term" value="F:lipase activity"/>
    <property type="evidence" value="ECO:0007669"/>
    <property type="project" value="InterPro"/>
</dbReference>
<dbReference type="EMBL" id="JBBCAQ010000036">
    <property type="protein sequence ID" value="KAK7575687.1"/>
    <property type="molecule type" value="Genomic_DNA"/>
</dbReference>
<evidence type="ECO:0000256" key="1">
    <source>
        <dbReference type="ARBA" id="ARBA00004613"/>
    </source>
</evidence>
<feature type="coiled-coil region" evidence="5">
    <location>
        <begin position="112"/>
        <end position="139"/>
    </location>
</feature>
<dbReference type="InterPro" id="IPR013818">
    <property type="entry name" value="Lipase"/>
</dbReference>
<name>A0AAN9XYW9_9HEMI</name>
<dbReference type="InterPro" id="IPR000734">
    <property type="entry name" value="TAG_lipase"/>
</dbReference>
<keyword evidence="9" id="KW-1185">Reference proteome</keyword>
<gene>
    <name evidence="8" type="ORF">V9T40_011973</name>
</gene>
<dbReference type="GO" id="GO:0017171">
    <property type="term" value="F:serine hydrolase activity"/>
    <property type="evidence" value="ECO:0007669"/>
    <property type="project" value="TreeGrafter"/>
</dbReference>
<feature type="compositionally biased region" description="Basic and acidic residues" evidence="6">
    <location>
        <begin position="450"/>
        <end position="461"/>
    </location>
</feature>
<dbReference type="InterPro" id="IPR029058">
    <property type="entry name" value="AB_hydrolase_fold"/>
</dbReference>
<dbReference type="AlphaFoldDB" id="A0AAN9XYW9"/>
<reference evidence="8 9" key="1">
    <citation type="submission" date="2024-03" db="EMBL/GenBank/DDBJ databases">
        <title>Adaptation during the transition from Ophiocordyceps entomopathogen to insect associate is accompanied by gene loss and intensified selection.</title>
        <authorList>
            <person name="Ward C.M."/>
            <person name="Onetto C.A."/>
            <person name="Borneman A.R."/>
        </authorList>
    </citation>
    <scope>NUCLEOTIDE SEQUENCE [LARGE SCALE GENOMIC DNA]</scope>
    <source>
        <strain evidence="8">AWRI1</strain>
        <tissue evidence="8">Single Adult Female</tissue>
    </source>
</reference>
<dbReference type="PANTHER" id="PTHR11610">
    <property type="entry name" value="LIPASE"/>
    <property type="match status" value="1"/>
</dbReference>
<comment type="similarity">
    <text evidence="2 4">Belongs to the AB hydrolase superfamily. Lipase family.</text>
</comment>
<evidence type="ECO:0000256" key="5">
    <source>
        <dbReference type="SAM" id="Coils"/>
    </source>
</evidence>
<organism evidence="8 9">
    <name type="scientific">Parthenolecanium corni</name>
    <dbReference type="NCBI Taxonomy" id="536013"/>
    <lineage>
        <taxon>Eukaryota</taxon>
        <taxon>Metazoa</taxon>
        <taxon>Ecdysozoa</taxon>
        <taxon>Arthropoda</taxon>
        <taxon>Hexapoda</taxon>
        <taxon>Insecta</taxon>
        <taxon>Pterygota</taxon>
        <taxon>Neoptera</taxon>
        <taxon>Paraneoptera</taxon>
        <taxon>Hemiptera</taxon>
        <taxon>Sternorrhyncha</taxon>
        <taxon>Coccoidea</taxon>
        <taxon>Coccidae</taxon>
        <taxon>Parthenolecanium</taxon>
    </lineage>
</organism>
<dbReference type="Pfam" id="PF00151">
    <property type="entry name" value="Lipase"/>
    <property type="match status" value="1"/>
</dbReference>
<feature type="region of interest" description="Disordered" evidence="6">
    <location>
        <begin position="438"/>
        <end position="461"/>
    </location>
</feature>
<dbReference type="Proteomes" id="UP001367676">
    <property type="component" value="Unassembled WGS sequence"/>
</dbReference>
<evidence type="ECO:0000259" key="7">
    <source>
        <dbReference type="Pfam" id="PF00151"/>
    </source>
</evidence>
<dbReference type="GO" id="GO:0005615">
    <property type="term" value="C:extracellular space"/>
    <property type="evidence" value="ECO:0007669"/>
    <property type="project" value="TreeGrafter"/>
</dbReference>
<protein>
    <recommendedName>
        <fullName evidence="7">Lipase domain-containing protein</fullName>
    </recommendedName>
</protein>
<proteinExistence type="inferred from homology"/>
<keyword evidence="5" id="KW-0175">Coiled coil</keyword>
<comment type="subcellular location">
    <subcellularLocation>
        <location evidence="1">Secreted</location>
    </subcellularLocation>
</comment>
<keyword evidence="3" id="KW-0964">Secreted</keyword>
<evidence type="ECO:0000256" key="4">
    <source>
        <dbReference type="RuleBase" id="RU004262"/>
    </source>
</evidence>
<dbReference type="PANTHER" id="PTHR11610:SF172">
    <property type="entry name" value="LIPASE MEMBER H-A-LIKE PROTEIN"/>
    <property type="match status" value="1"/>
</dbReference>
<evidence type="ECO:0000313" key="9">
    <source>
        <dbReference type="Proteomes" id="UP001367676"/>
    </source>
</evidence>
<dbReference type="Gene3D" id="3.40.50.1820">
    <property type="entry name" value="alpha/beta hydrolase"/>
    <property type="match status" value="1"/>
</dbReference>
<evidence type="ECO:0000313" key="8">
    <source>
        <dbReference type="EMBL" id="KAK7575687.1"/>
    </source>
</evidence>
<accession>A0AAN9XYW9</accession>
<dbReference type="GO" id="GO:0016042">
    <property type="term" value="P:lipid catabolic process"/>
    <property type="evidence" value="ECO:0007669"/>
    <property type="project" value="TreeGrafter"/>
</dbReference>
<dbReference type="PRINTS" id="PR00821">
    <property type="entry name" value="TAGLIPASE"/>
</dbReference>
<feature type="domain" description="Lipase" evidence="7">
    <location>
        <begin position="169"/>
        <end position="379"/>
    </location>
</feature>
<dbReference type="SUPFAM" id="SSF53474">
    <property type="entry name" value="alpha/beta-Hydrolases"/>
    <property type="match status" value="1"/>
</dbReference>
<evidence type="ECO:0000256" key="3">
    <source>
        <dbReference type="ARBA" id="ARBA00022525"/>
    </source>
</evidence>
<evidence type="ECO:0000256" key="6">
    <source>
        <dbReference type="SAM" id="MobiDB-lite"/>
    </source>
</evidence>